<reference evidence="1" key="1">
    <citation type="submission" date="2022-06" db="EMBL/GenBank/DDBJ databases">
        <title>Uncovering the hologenomic basis of an extraordinary plant invasion.</title>
        <authorList>
            <person name="Bieker V.C."/>
            <person name="Martin M.D."/>
            <person name="Gilbert T."/>
            <person name="Hodgins K."/>
            <person name="Battlay P."/>
            <person name="Petersen B."/>
            <person name="Wilson J."/>
        </authorList>
    </citation>
    <scope>NUCLEOTIDE SEQUENCE</scope>
    <source>
        <strain evidence="1">AA19_3_7</strain>
        <tissue evidence="1">Leaf</tissue>
    </source>
</reference>
<organism evidence="1 2">
    <name type="scientific">Ambrosia artemisiifolia</name>
    <name type="common">Common ragweed</name>
    <dbReference type="NCBI Taxonomy" id="4212"/>
    <lineage>
        <taxon>Eukaryota</taxon>
        <taxon>Viridiplantae</taxon>
        <taxon>Streptophyta</taxon>
        <taxon>Embryophyta</taxon>
        <taxon>Tracheophyta</taxon>
        <taxon>Spermatophyta</taxon>
        <taxon>Magnoliopsida</taxon>
        <taxon>eudicotyledons</taxon>
        <taxon>Gunneridae</taxon>
        <taxon>Pentapetalae</taxon>
        <taxon>asterids</taxon>
        <taxon>campanulids</taxon>
        <taxon>Asterales</taxon>
        <taxon>Asteraceae</taxon>
        <taxon>Asteroideae</taxon>
        <taxon>Heliantheae alliance</taxon>
        <taxon>Heliantheae</taxon>
        <taxon>Ambrosia</taxon>
    </lineage>
</organism>
<sequence length="189" mass="20797">MVLSNIVIYEVNVSYCVVKLPEIGVTIVASGANGLRFDWSYDYSTCLFAFGALVWRMLTRDESSCCHGKKRVAESPGHTVLGWRTVLTDIQVWIMFPVKVIISDALVDCLYTREREMCHALTLEALIWASISVHELRGGLVIKGFRGCFAKRITTINLKSCVSSITGFSLGLCFDAYNCVAAAGALSVL</sequence>
<evidence type="ECO:0000313" key="2">
    <source>
        <dbReference type="Proteomes" id="UP001206925"/>
    </source>
</evidence>
<accession>A0AAD5CAS4</accession>
<dbReference type="AlphaFoldDB" id="A0AAD5CAS4"/>
<comment type="caution">
    <text evidence="1">The sequence shown here is derived from an EMBL/GenBank/DDBJ whole genome shotgun (WGS) entry which is preliminary data.</text>
</comment>
<gene>
    <name evidence="1" type="ORF">M8C21_020447</name>
</gene>
<protein>
    <submittedName>
        <fullName evidence="1">Uncharacterized protein</fullName>
    </submittedName>
</protein>
<name>A0AAD5CAS4_AMBAR</name>
<dbReference type="Proteomes" id="UP001206925">
    <property type="component" value="Unassembled WGS sequence"/>
</dbReference>
<evidence type="ECO:0000313" key="1">
    <source>
        <dbReference type="EMBL" id="KAI7737061.1"/>
    </source>
</evidence>
<keyword evidence="2" id="KW-1185">Reference proteome</keyword>
<dbReference type="EMBL" id="JAMZMK010009132">
    <property type="protein sequence ID" value="KAI7737061.1"/>
    <property type="molecule type" value="Genomic_DNA"/>
</dbReference>
<proteinExistence type="predicted"/>